<accession>A0ABP8WRR8</accession>
<protein>
    <recommendedName>
        <fullName evidence="4">Small CPxCG-related zinc finger protein</fullName>
    </recommendedName>
</protein>
<evidence type="ECO:0000256" key="1">
    <source>
        <dbReference type="SAM" id="MobiDB-lite"/>
    </source>
</evidence>
<keyword evidence="3" id="KW-1185">Reference proteome</keyword>
<name>A0ABP8WRR8_9PSEU</name>
<gene>
    <name evidence="2" type="ORF">GCM10023215_34210</name>
</gene>
<organism evidence="2 3">
    <name type="scientific">Pseudonocardia yuanmonensis</name>
    <dbReference type="NCBI Taxonomy" id="1095914"/>
    <lineage>
        <taxon>Bacteria</taxon>
        <taxon>Bacillati</taxon>
        <taxon>Actinomycetota</taxon>
        <taxon>Actinomycetes</taxon>
        <taxon>Pseudonocardiales</taxon>
        <taxon>Pseudonocardiaceae</taxon>
        <taxon>Pseudonocardia</taxon>
    </lineage>
</organism>
<dbReference type="Proteomes" id="UP001500325">
    <property type="component" value="Unassembled WGS sequence"/>
</dbReference>
<feature type="region of interest" description="Disordered" evidence="1">
    <location>
        <begin position="54"/>
        <end position="74"/>
    </location>
</feature>
<dbReference type="RefSeq" id="WP_345381547.1">
    <property type="nucleotide sequence ID" value="NZ_BAABIC010000011.1"/>
</dbReference>
<comment type="caution">
    <text evidence="2">The sequence shown here is derived from an EMBL/GenBank/DDBJ whole genome shotgun (WGS) entry which is preliminary data.</text>
</comment>
<proteinExistence type="predicted"/>
<evidence type="ECO:0008006" key="4">
    <source>
        <dbReference type="Google" id="ProtNLM"/>
    </source>
</evidence>
<reference evidence="3" key="1">
    <citation type="journal article" date="2019" name="Int. J. Syst. Evol. Microbiol.">
        <title>The Global Catalogue of Microorganisms (GCM) 10K type strain sequencing project: providing services to taxonomists for standard genome sequencing and annotation.</title>
        <authorList>
            <consortium name="The Broad Institute Genomics Platform"/>
            <consortium name="The Broad Institute Genome Sequencing Center for Infectious Disease"/>
            <person name="Wu L."/>
            <person name="Ma J."/>
        </authorList>
    </citation>
    <scope>NUCLEOTIDE SEQUENCE [LARGE SCALE GENOMIC DNA]</scope>
    <source>
        <strain evidence="3">JCM 18055</strain>
    </source>
</reference>
<sequence>MHTSMPYTQQCSRCGRVVDPASADYIDWQAYGDGTTVCPGCLTPSDRQDGEAALLTEGENDAILRDLDPDNDTR</sequence>
<feature type="compositionally biased region" description="Basic and acidic residues" evidence="1">
    <location>
        <begin position="62"/>
        <end position="74"/>
    </location>
</feature>
<evidence type="ECO:0000313" key="3">
    <source>
        <dbReference type="Proteomes" id="UP001500325"/>
    </source>
</evidence>
<dbReference type="EMBL" id="BAABIC010000011">
    <property type="protein sequence ID" value="GAA4693840.1"/>
    <property type="molecule type" value="Genomic_DNA"/>
</dbReference>
<evidence type="ECO:0000313" key="2">
    <source>
        <dbReference type="EMBL" id="GAA4693840.1"/>
    </source>
</evidence>